<reference evidence="6 7" key="1">
    <citation type="submission" date="2019-01" db="EMBL/GenBank/DDBJ databases">
        <authorList>
            <person name="Chen W.-M."/>
        </authorList>
    </citation>
    <scope>NUCLEOTIDE SEQUENCE [LARGE SCALE GENOMIC DNA]</scope>
    <source>
        <strain evidence="6 7">TER-1</strain>
    </source>
</reference>
<sequence length="266" mass="28443">MPRLRRPEDEPGLADRPGPEYLEILARGLRVVAAFNAGPRQMTLSELAALVDAPRSTVRRVLLTLEHLGYVARDGRHFSLTPRVLVLASAYLTSNPLPALMQPVVDGLSRRTGEACSAAVLDRDEAVMIARASPSRIITVGLEVGYRLPAYCSAVGRVLLGGLTEPDLDAALGRTPLERLTPATVTDPVILKALVIAGREQGYSLVDEEAEHGFRSIAVPVTRRDGSLACALHIGLAAQRASVGRMLDEFLPLLRAAAAEIGPLVP</sequence>
<dbReference type="NCBIfam" id="TIGR02431">
    <property type="entry name" value="pcaR_pcaU"/>
    <property type="match status" value="1"/>
</dbReference>
<dbReference type="PROSITE" id="PS51078">
    <property type="entry name" value="ICLR_ED"/>
    <property type="match status" value="1"/>
</dbReference>
<gene>
    <name evidence="6" type="ORF">EOE48_24030</name>
</gene>
<evidence type="ECO:0000259" key="5">
    <source>
        <dbReference type="PROSITE" id="PS51078"/>
    </source>
</evidence>
<dbReference type="GO" id="GO:0046278">
    <property type="term" value="P:3,4-dihydroxybenzoate metabolic process"/>
    <property type="evidence" value="ECO:0007669"/>
    <property type="project" value="InterPro"/>
</dbReference>
<dbReference type="EMBL" id="SACP01000033">
    <property type="protein sequence ID" value="RVU14255.1"/>
    <property type="molecule type" value="Genomic_DNA"/>
</dbReference>
<dbReference type="Proteomes" id="UP000286997">
    <property type="component" value="Unassembled WGS sequence"/>
</dbReference>
<evidence type="ECO:0000313" key="6">
    <source>
        <dbReference type="EMBL" id="RVU14255.1"/>
    </source>
</evidence>
<protein>
    <submittedName>
        <fullName evidence="6">IclR family transcriptional regulator</fullName>
    </submittedName>
</protein>
<keyword evidence="7" id="KW-1185">Reference proteome</keyword>
<keyword evidence="3" id="KW-0804">Transcription</keyword>
<dbReference type="SUPFAM" id="SSF55781">
    <property type="entry name" value="GAF domain-like"/>
    <property type="match status" value="1"/>
</dbReference>
<evidence type="ECO:0000313" key="7">
    <source>
        <dbReference type="Proteomes" id="UP000286997"/>
    </source>
</evidence>
<dbReference type="AlphaFoldDB" id="A0A3S2W5N1"/>
<comment type="caution">
    <text evidence="6">The sequence shown here is derived from an EMBL/GenBank/DDBJ whole genome shotgun (WGS) entry which is preliminary data.</text>
</comment>
<keyword evidence="2" id="KW-0238">DNA-binding</keyword>
<feature type="domain" description="HTH iclR-type" evidence="4">
    <location>
        <begin position="22"/>
        <end position="82"/>
    </location>
</feature>
<dbReference type="GO" id="GO:0045893">
    <property type="term" value="P:positive regulation of DNA-templated transcription"/>
    <property type="evidence" value="ECO:0007669"/>
    <property type="project" value="InterPro"/>
</dbReference>
<evidence type="ECO:0000256" key="1">
    <source>
        <dbReference type="ARBA" id="ARBA00023015"/>
    </source>
</evidence>
<organism evidence="6 7">
    <name type="scientific">Methylobacterium oryzihabitans</name>
    <dbReference type="NCBI Taxonomy" id="2499852"/>
    <lineage>
        <taxon>Bacteria</taxon>
        <taxon>Pseudomonadati</taxon>
        <taxon>Pseudomonadota</taxon>
        <taxon>Alphaproteobacteria</taxon>
        <taxon>Hyphomicrobiales</taxon>
        <taxon>Methylobacteriaceae</taxon>
        <taxon>Methylobacterium</taxon>
    </lineage>
</organism>
<dbReference type="InterPro" id="IPR029016">
    <property type="entry name" value="GAF-like_dom_sf"/>
</dbReference>
<dbReference type="GO" id="GO:0003700">
    <property type="term" value="F:DNA-binding transcription factor activity"/>
    <property type="evidence" value="ECO:0007669"/>
    <property type="project" value="TreeGrafter"/>
</dbReference>
<dbReference type="Pfam" id="PF09339">
    <property type="entry name" value="HTH_IclR"/>
    <property type="match status" value="1"/>
</dbReference>
<evidence type="ECO:0000259" key="4">
    <source>
        <dbReference type="PROSITE" id="PS51077"/>
    </source>
</evidence>
<name>A0A3S2W5N1_9HYPH</name>
<dbReference type="OrthoDB" id="9807558at2"/>
<dbReference type="Pfam" id="PF01614">
    <property type="entry name" value="IclR_C"/>
    <property type="match status" value="1"/>
</dbReference>
<dbReference type="SMART" id="SM00346">
    <property type="entry name" value="HTH_ICLR"/>
    <property type="match status" value="1"/>
</dbReference>
<dbReference type="RefSeq" id="WP_127733418.1">
    <property type="nucleotide sequence ID" value="NZ_SACP01000033.1"/>
</dbReference>
<feature type="domain" description="IclR-ED" evidence="5">
    <location>
        <begin position="83"/>
        <end position="266"/>
    </location>
</feature>
<dbReference type="GO" id="GO:0003677">
    <property type="term" value="F:DNA binding"/>
    <property type="evidence" value="ECO:0007669"/>
    <property type="project" value="UniProtKB-KW"/>
</dbReference>
<evidence type="ECO:0000256" key="2">
    <source>
        <dbReference type="ARBA" id="ARBA00023125"/>
    </source>
</evidence>
<keyword evidence="1" id="KW-0805">Transcription regulation</keyword>
<dbReference type="Gene3D" id="1.10.10.10">
    <property type="entry name" value="Winged helix-like DNA-binding domain superfamily/Winged helix DNA-binding domain"/>
    <property type="match status" value="1"/>
</dbReference>
<evidence type="ECO:0000256" key="3">
    <source>
        <dbReference type="ARBA" id="ARBA00023163"/>
    </source>
</evidence>
<dbReference type="SUPFAM" id="SSF46785">
    <property type="entry name" value="Winged helix' DNA-binding domain"/>
    <property type="match status" value="1"/>
</dbReference>
<accession>A0A3S2W5N1</accession>
<dbReference type="PANTHER" id="PTHR30136">
    <property type="entry name" value="HELIX-TURN-HELIX TRANSCRIPTIONAL REGULATOR, ICLR FAMILY"/>
    <property type="match status" value="1"/>
</dbReference>
<dbReference type="InterPro" id="IPR012794">
    <property type="entry name" value="PcaR_PcaU"/>
</dbReference>
<dbReference type="PROSITE" id="PS51077">
    <property type="entry name" value="HTH_ICLR"/>
    <property type="match status" value="1"/>
</dbReference>
<dbReference type="InterPro" id="IPR005471">
    <property type="entry name" value="Tscrpt_reg_IclR_N"/>
</dbReference>
<dbReference type="InterPro" id="IPR036388">
    <property type="entry name" value="WH-like_DNA-bd_sf"/>
</dbReference>
<dbReference type="InterPro" id="IPR036390">
    <property type="entry name" value="WH_DNA-bd_sf"/>
</dbReference>
<dbReference type="InterPro" id="IPR014757">
    <property type="entry name" value="Tscrpt_reg_IclR_C"/>
</dbReference>
<dbReference type="InterPro" id="IPR050707">
    <property type="entry name" value="HTH_MetabolicPath_Reg"/>
</dbReference>
<dbReference type="GO" id="GO:0045892">
    <property type="term" value="P:negative regulation of DNA-templated transcription"/>
    <property type="evidence" value="ECO:0007669"/>
    <property type="project" value="TreeGrafter"/>
</dbReference>
<dbReference type="PANTHER" id="PTHR30136:SF34">
    <property type="entry name" value="TRANSCRIPTIONAL REGULATOR"/>
    <property type="match status" value="1"/>
</dbReference>
<dbReference type="Gene3D" id="3.30.450.40">
    <property type="match status" value="1"/>
</dbReference>
<proteinExistence type="predicted"/>